<dbReference type="Gene3D" id="2.60.40.10">
    <property type="entry name" value="Immunoglobulins"/>
    <property type="match status" value="3"/>
</dbReference>
<keyword evidence="10" id="KW-1185">Reference proteome</keyword>
<dbReference type="InterPro" id="IPR013106">
    <property type="entry name" value="Ig_V-set"/>
</dbReference>
<dbReference type="SMART" id="SM00409">
    <property type="entry name" value="IG"/>
    <property type="match status" value="3"/>
</dbReference>
<feature type="domain" description="Immunoglobulin" evidence="8">
    <location>
        <begin position="39"/>
        <end position="152"/>
    </location>
</feature>
<dbReference type="SUPFAM" id="SSF48726">
    <property type="entry name" value="Immunoglobulin"/>
    <property type="match status" value="3"/>
</dbReference>
<evidence type="ECO:0000256" key="5">
    <source>
        <dbReference type="ARBA" id="ARBA00023170"/>
    </source>
</evidence>
<dbReference type="Proteomes" id="UP001295444">
    <property type="component" value="Chromosome 05"/>
</dbReference>
<evidence type="ECO:0000256" key="6">
    <source>
        <dbReference type="ARBA" id="ARBA00023319"/>
    </source>
</evidence>
<keyword evidence="3" id="KW-1133">Transmembrane helix</keyword>
<feature type="domain" description="Immunoglobulin" evidence="8">
    <location>
        <begin position="164"/>
        <end position="270"/>
    </location>
</feature>
<dbReference type="GO" id="GO:0016020">
    <property type="term" value="C:membrane"/>
    <property type="evidence" value="ECO:0007669"/>
    <property type="project" value="UniProtKB-SubCell"/>
</dbReference>
<dbReference type="InterPro" id="IPR051117">
    <property type="entry name" value="TRG_var/const_region"/>
</dbReference>
<dbReference type="SMART" id="SM00406">
    <property type="entry name" value="IGv"/>
    <property type="match status" value="3"/>
</dbReference>
<accession>A0AAD1S4X3</accession>
<feature type="domain" description="Immunoglobulin V-set" evidence="7">
    <location>
        <begin position="49"/>
        <end position="129"/>
    </location>
</feature>
<gene>
    <name evidence="9" type="ORF">PECUL_23A004625</name>
</gene>
<sequence>MFTGSLRLLAAPEHLHRNLKRGAGAWISYVDSQTPLLTPAVLSMNKGVTTTFNCDVGVKNNHATVFYRQSPGEVPQLLLYHHHSYTEPKYGPGMSSAHYGCTINSAGTQYQLIIKNTDTSDTGLLYCSKWYDNVGGHNSGGRGIELINLRSMSNVDSQTPLLTPTHLSVNKGQTATFNCDVGIKDGYVTAFLRQSPGEAPQLLLYHHNSYTEPKYGTGMSSSHYGSTVNSAGTQYQLVIKNTDTSDTYFLYCAKWYANIGSHCDTQLNKNSVEFVADLGIPSFDAKTWGKVGCTEIHHLYEDNRIIPFPELQTKHNIPSRALFSYLQLNSLLTGTKIQAPNPQNSRNATTHCLSGRPPKKILSHLYTALIAERSGAVSAAVLVGNRVGPRRMFLAMHLGHITARHGYDGCLVAYVRSQTPVLSPPVASVGSGQSFTFNCIVGVKDVNGMAFLKQSEGEPPKFIFGNHHSYQSPVYGPGMSSTHYTGSINSAGTEYQLIITNADITDTSLYHCAKWYTSLNR</sequence>
<feature type="domain" description="Immunoglobulin" evidence="8">
    <location>
        <begin position="424"/>
        <end position="519"/>
    </location>
</feature>
<dbReference type="InterPro" id="IPR036179">
    <property type="entry name" value="Ig-like_dom_sf"/>
</dbReference>
<organism evidence="9 10">
    <name type="scientific">Pelobates cultripes</name>
    <name type="common">Western spadefoot toad</name>
    <dbReference type="NCBI Taxonomy" id="61616"/>
    <lineage>
        <taxon>Eukaryota</taxon>
        <taxon>Metazoa</taxon>
        <taxon>Chordata</taxon>
        <taxon>Craniata</taxon>
        <taxon>Vertebrata</taxon>
        <taxon>Euteleostomi</taxon>
        <taxon>Amphibia</taxon>
        <taxon>Batrachia</taxon>
        <taxon>Anura</taxon>
        <taxon>Pelobatoidea</taxon>
        <taxon>Pelobatidae</taxon>
        <taxon>Pelobates</taxon>
    </lineage>
</organism>
<name>A0AAD1S4X3_PELCU</name>
<proteinExistence type="predicted"/>
<evidence type="ECO:0000313" key="9">
    <source>
        <dbReference type="EMBL" id="CAH2292856.1"/>
    </source>
</evidence>
<protein>
    <submittedName>
        <fullName evidence="9">S14077Ig kappa chain - African clawed frog</fullName>
    </submittedName>
</protein>
<evidence type="ECO:0000259" key="8">
    <source>
        <dbReference type="SMART" id="SM00409"/>
    </source>
</evidence>
<evidence type="ECO:0000256" key="2">
    <source>
        <dbReference type="ARBA" id="ARBA00022692"/>
    </source>
</evidence>
<evidence type="ECO:0000256" key="4">
    <source>
        <dbReference type="ARBA" id="ARBA00023136"/>
    </source>
</evidence>
<comment type="subcellular location">
    <subcellularLocation>
        <location evidence="1">Membrane</location>
    </subcellularLocation>
</comment>
<feature type="domain" description="Immunoglobulin V-set" evidence="7">
    <location>
        <begin position="174"/>
        <end position="254"/>
    </location>
</feature>
<keyword evidence="4" id="KW-0472">Membrane</keyword>
<dbReference type="InterPro" id="IPR013783">
    <property type="entry name" value="Ig-like_fold"/>
</dbReference>
<dbReference type="AlphaFoldDB" id="A0AAD1S4X3"/>
<evidence type="ECO:0000313" key="10">
    <source>
        <dbReference type="Proteomes" id="UP001295444"/>
    </source>
</evidence>
<dbReference type="CDD" id="cd00099">
    <property type="entry name" value="IgV"/>
    <property type="match status" value="3"/>
</dbReference>
<dbReference type="EMBL" id="OW240916">
    <property type="protein sequence ID" value="CAH2292856.1"/>
    <property type="molecule type" value="Genomic_DNA"/>
</dbReference>
<evidence type="ECO:0000256" key="3">
    <source>
        <dbReference type="ARBA" id="ARBA00022989"/>
    </source>
</evidence>
<keyword evidence="6" id="KW-0393">Immunoglobulin domain</keyword>
<keyword evidence="5" id="KW-0675">Receptor</keyword>
<evidence type="ECO:0000259" key="7">
    <source>
        <dbReference type="SMART" id="SM00406"/>
    </source>
</evidence>
<feature type="domain" description="Immunoglobulin V-set" evidence="7">
    <location>
        <begin position="434"/>
        <end position="514"/>
    </location>
</feature>
<dbReference type="PANTHER" id="PTHR19256">
    <property type="entry name" value="T-CELL RECEPTOR GAMMA CHAIN"/>
    <property type="match status" value="1"/>
</dbReference>
<reference evidence="9" key="1">
    <citation type="submission" date="2022-03" db="EMBL/GenBank/DDBJ databases">
        <authorList>
            <person name="Alioto T."/>
            <person name="Alioto T."/>
            <person name="Gomez Garrido J."/>
        </authorList>
    </citation>
    <scope>NUCLEOTIDE SEQUENCE</scope>
</reference>
<keyword evidence="2" id="KW-0812">Transmembrane</keyword>
<evidence type="ECO:0000256" key="1">
    <source>
        <dbReference type="ARBA" id="ARBA00004370"/>
    </source>
</evidence>
<dbReference type="InterPro" id="IPR003599">
    <property type="entry name" value="Ig_sub"/>
</dbReference>
<dbReference type="PANTHER" id="PTHR19256:SF65">
    <property type="entry name" value="T CELL RECEPTOR GAMMA CONSTANT 1-RELATED"/>
    <property type="match status" value="1"/>
</dbReference>